<proteinExistence type="predicted"/>
<feature type="compositionally biased region" description="Polar residues" evidence="1">
    <location>
        <begin position="164"/>
        <end position="180"/>
    </location>
</feature>
<name>A0AAW1LUF3_POPJA</name>
<dbReference type="EMBL" id="JASPKY010000099">
    <property type="protein sequence ID" value="KAK9737531.1"/>
    <property type="molecule type" value="Genomic_DNA"/>
</dbReference>
<feature type="region of interest" description="Disordered" evidence="1">
    <location>
        <begin position="164"/>
        <end position="195"/>
    </location>
</feature>
<evidence type="ECO:0000313" key="2">
    <source>
        <dbReference type="EMBL" id="KAK9737531.1"/>
    </source>
</evidence>
<sequence length="195" mass="21607">MQPLDVAVFTPMKKKWRQILDQWRKESRYPGSPPKEQFPQLLQRLRKESRYPGSPPKEQFPQLLQRLWIGIGDTVSDNLKSGFRGTALHPVNPDEVLKRISGGLETDSVASARTLGDSLIELPKENRGTGEKIKPKLGKKVVPGADMSVVDEPTYTAEVQDVVSTSTAEQGASNASTSSKAPKVTRGSQRKRQDN</sequence>
<reference evidence="2 3" key="1">
    <citation type="journal article" date="2024" name="BMC Genomics">
        <title>De novo assembly and annotation of Popillia japonica's genome with initial clues to its potential as an invasive pest.</title>
        <authorList>
            <person name="Cucini C."/>
            <person name="Boschi S."/>
            <person name="Funari R."/>
            <person name="Cardaioli E."/>
            <person name="Iannotti N."/>
            <person name="Marturano G."/>
            <person name="Paoli F."/>
            <person name="Bruttini M."/>
            <person name="Carapelli A."/>
            <person name="Frati F."/>
            <person name="Nardi F."/>
        </authorList>
    </citation>
    <scope>NUCLEOTIDE SEQUENCE [LARGE SCALE GENOMIC DNA]</scope>
    <source>
        <strain evidence="2">DMR45628</strain>
    </source>
</reference>
<gene>
    <name evidence="2" type="ORF">QE152_g10697</name>
</gene>
<evidence type="ECO:0000256" key="1">
    <source>
        <dbReference type="SAM" id="MobiDB-lite"/>
    </source>
</evidence>
<organism evidence="2 3">
    <name type="scientific">Popillia japonica</name>
    <name type="common">Japanese beetle</name>
    <dbReference type="NCBI Taxonomy" id="7064"/>
    <lineage>
        <taxon>Eukaryota</taxon>
        <taxon>Metazoa</taxon>
        <taxon>Ecdysozoa</taxon>
        <taxon>Arthropoda</taxon>
        <taxon>Hexapoda</taxon>
        <taxon>Insecta</taxon>
        <taxon>Pterygota</taxon>
        <taxon>Neoptera</taxon>
        <taxon>Endopterygota</taxon>
        <taxon>Coleoptera</taxon>
        <taxon>Polyphaga</taxon>
        <taxon>Scarabaeiformia</taxon>
        <taxon>Scarabaeidae</taxon>
        <taxon>Rutelinae</taxon>
        <taxon>Popillia</taxon>
    </lineage>
</organism>
<dbReference type="Proteomes" id="UP001458880">
    <property type="component" value="Unassembled WGS sequence"/>
</dbReference>
<comment type="caution">
    <text evidence="2">The sequence shown here is derived from an EMBL/GenBank/DDBJ whole genome shotgun (WGS) entry which is preliminary data.</text>
</comment>
<keyword evidence="3" id="KW-1185">Reference proteome</keyword>
<evidence type="ECO:0000313" key="3">
    <source>
        <dbReference type="Proteomes" id="UP001458880"/>
    </source>
</evidence>
<dbReference type="AlphaFoldDB" id="A0AAW1LUF3"/>
<protein>
    <submittedName>
        <fullName evidence="2">Uncharacterized protein</fullName>
    </submittedName>
</protein>
<accession>A0AAW1LUF3</accession>